<accession>I4AGT1</accession>
<organism evidence="5 6">
    <name type="scientific">Bernardetia litoralis (strain ATCC 23117 / DSM 6794 / NBRC 15988 / NCIMB 1366 / Fx l1 / Sio-4)</name>
    <name type="common">Flexibacter litoralis</name>
    <dbReference type="NCBI Taxonomy" id="880071"/>
    <lineage>
        <taxon>Bacteria</taxon>
        <taxon>Pseudomonadati</taxon>
        <taxon>Bacteroidota</taxon>
        <taxon>Cytophagia</taxon>
        <taxon>Cytophagales</taxon>
        <taxon>Bernardetiaceae</taxon>
        <taxon>Bernardetia</taxon>
    </lineage>
</organism>
<dbReference type="SUPFAM" id="SSF109998">
    <property type="entry name" value="Triger factor/SurA peptide-binding domain-like"/>
    <property type="match status" value="1"/>
</dbReference>
<evidence type="ECO:0000256" key="1">
    <source>
        <dbReference type="ARBA" id="ARBA00022729"/>
    </source>
</evidence>
<dbReference type="KEGG" id="fli:Fleli_0705"/>
<dbReference type="Gene3D" id="3.10.50.40">
    <property type="match status" value="2"/>
</dbReference>
<dbReference type="HOGENOM" id="CLU_034646_13_0_10"/>
<dbReference type="Proteomes" id="UP000006054">
    <property type="component" value="Chromosome"/>
</dbReference>
<protein>
    <submittedName>
        <fullName evidence="5">Parvulin-like peptidyl-prolyl isomerase</fullName>
    </submittedName>
</protein>
<dbReference type="OrthoDB" id="14196at2"/>
<dbReference type="Gene3D" id="1.10.4030.10">
    <property type="entry name" value="Porin chaperone SurA, peptide-binding domain"/>
    <property type="match status" value="1"/>
</dbReference>
<keyword evidence="6" id="KW-1185">Reference proteome</keyword>
<dbReference type="STRING" id="880071.Fleli_0705"/>
<evidence type="ECO:0000256" key="3">
    <source>
        <dbReference type="SAM" id="SignalP"/>
    </source>
</evidence>
<keyword evidence="2 5" id="KW-0413">Isomerase</keyword>
<feature type="domain" description="PpiC" evidence="4">
    <location>
        <begin position="280"/>
        <end position="390"/>
    </location>
</feature>
<dbReference type="InterPro" id="IPR023058">
    <property type="entry name" value="PPIase_PpiC_CS"/>
</dbReference>
<feature type="chain" id="PRO_5007918995" evidence="3">
    <location>
        <begin position="27"/>
        <end position="450"/>
    </location>
</feature>
<keyword evidence="1 3" id="KW-0732">Signal</keyword>
<dbReference type="RefSeq" id="WP_014796625.1">
    <property type="nucleotide sequence ID" value="NC_018018.1"/>
</dbReference>
<dbReference type="PROSITE" id="PS50198">
    <property type="entry name" value="PPIC_PPIASE_2"/>
    <property type="match status" value="2"/>
</dbReference>
<dbReference type="GO" id="GO:0003755">
    <property type="term" value="F:peptidyl-prolyl cis-trans isomerase activity"/>
    <property type="evidence" value="ECO:0007669"/>
    <property type="project" value="UniProtKB-KW"/>
</dbReference>
<feature type="domain" description="PpiC" evidence="4">
    <location>
        <begin position="177"/>
        <end position="277"/>
    </location>
</feature>
<name>I4AGT1_BERLS</name>
<sequence length="450" mass="51090" precursor="true">MNNFKIKLSTFLLLLGFFLVATSAFSQQVADKIIVKVDNYIILKSELELSYQNYLNSQDGKADPNAKCEILRQLLFNKVMYAKAEIDSVIVFDEQVESEADNRLSTMIERAGGDEKKLEEYLGKSLADIKEELLEPIKEQLTIQKMRSEITADAKITPSQVRKFYKAIPKDSLPFLPAEYEVAQMLVYAKVSKKEKDRVKKQLLDIRTRIKAGEDFAALAKEFSSDLGSAAQGGNLGYRGRGELVPEYEAASFALKSMEISEPIESEYGFHLIQLLERRGNLINTRHILIRPKPSAEDMVYTNHFVDSLRTLIVKDSLTFAKAVFEHSADRNSKNNGGRILSRQTGSAKLVAEDFDYNTYLTLDTMKPKSVSQPLPFRSPDGKEAVRLLYFINKTKPHQANLNDDYEKIYQAALGDESARMLDDWFYTAIKELYIDIDEDYNKCGLVEGI</sequence>
<dbReference type="InterPro" id="IPR046357">
    <property type="entry name" value="PPIase_dom_sf"/>
</dbReference>
<evidence type="ECO:0000259" key="4">
    <source>
        <dbReference type="PROSITE" id="PS50198"/>
    </source>
</evidence>
<dbReference type="eggNOG" id="COG0760">
    <property type="taxonomic scope" value="Bacteria"/>
</dbReference>
<feature type="signal peptide" evidence="3">
    <location>
        <begin position="1"/>
        <end position="26"/>
    </location>
</feature>
<proteinExistence type="predicted"/>
<dbReference type="Pfam" id="PF00639">
    <property type="entry name" value="Rotamase"/>
    <property type="match status" value="2"/>
</dbReference>
<dbReference type="SUPFAM" id="SSF54534">
    <property type="entry name" value="FKBP-like"/>
    <property type="match status" value="2"/>
</dbReference>
<dbReference type="AlphaFoldDB" id="I4AGT1"/>
<reference evidence="6" key="1">
    <citation type="submission" date="2012-06" db="EMBL/GenBank/DDBJ databases">
        <title>The complete genome of Flexibacter litoralis DSM 6794.</title>
        <authorList>
            <person name="Lucas S."/>
            <person name="Copeland A."/>
            <person name="Lapidus A."/>
            <person name="Glavina del Rio T."/>
            <person name="Dalin E."/>
            <person name="Tice H."/>
            <person name="Bruce D."/>
            <person name="Goodwin L."/>
            <person name="Pitluck S."/>
            <person name="Peters L."/>
            <person name="Ovchinnikova G."/>
            <person name="Lu M."/>
            <person name="Kyrpides N."/>
            <person name="Mavromatis K."/>
            <person name="Ivanova N."/>
            <person name="Brettin T."/>
            <person name="Detter J.C."/>
            <person name="Han C."/>
            <person name="Larimer F."/>
            <person name="Land M."/>
            <person name="Hauser L."/>
            <person name="Markowitz V."/>
            <person name="Cheng J.-F."/>
            <person name="Hugenholtz P."/>
            <person name="Woyke T."/>
            <person name="Wu D."/>
            <person name="Spring S."/>
            <person name="Lang E."/>
            <person name="Kopitz M."/>
            <person name="Brambilla E."/>
            <person name="Klenk H.-P."/>
            <person name="Eisen J.A."/>
        </authorList>
    </citation>
    <scope>NUCLEOTIDE SEQUENCE [LARGE SCALE GENOMIC DNA]</scope>
    <source>
        <strain evidence="6">ATCC 23117 / DSM 6794 / NBRC 15988 / NCIMB 1366 / Sio-4</strain>
    </source>
</reference>
<evidence type="ECO:0000256" key="2">
    <source>
        <dbReference type="PROSITE-ProRule" id="PRU00278"/>
    </source>
</evidence>
<dbReference type="InterPro" id="IPR027304">
    <property type="entry name" value="Trigger_fact/SurA_dom_sf"/>
</dbReference>
<dbReference type="PATRIC" id="fig|880071.3.peg.674"/>
<dbReference type="PANTHER" id="PTHR47637:SF1">
    <property type="entry name" value="CHAPERONE SURA"/>
    <property type="match status" value="1"/>
</dbReference>
<evidence type="ECO:0000313" key="6">
    <source>
        <dbReference type="Proteomes" id="UP000006054"/>
    </source>
</evidence>
<dbReference type="InterPro" id="IPR050280">
    <property type="entry name" value="OMP_Chaperone_SurA"/>
</dbReference>
<dbReference type="EMBL" id="CP003345">
    <property type="protein sequence ID" value="AFM03166.1"/>
    <property type="molecule type" value="Genomic_DNA"/>
</dbReference>
<dbReference type="PROSITE" id="PS01096">
    <property type="entry name" value="PPIC_PPIASE_1"/>
    <property type="match status" value="1"/>
</dbReference>
<dbReference type="PANTHER" id="PTHR47637">
    <property type="entry name" value="CHAPERONE SURA"/>
    <property type="match status" value="1"/>
</dbReference>
<dbReference type="InterPro" id="IPR000297">
    <property type="entry name" value="PPIase_PpiC"/>
</dbReference>
<keyword evidence="2" id="KW-0697">Rotamase</keyword>
<evidence type="ECO:0000313" key="5">
    <source>
        <dbReference type="EMBL" id="AFM03166.1"/>
    </source>
</evidence>
<gene>
    <name evidence="5" type="ordered locus">Fleli_0705</name>
</gene>